<sequence length="381" mass="42019">MNGEEPLLQISCVPLVITGQSCFPTSLSCICKPFSDLRFLPSNPKLKKKRESEKPTDRSIDRDREREIKNTMGHWIFSASIVATSAVVLSAALALWLATPTVANFLVAGAPQLYGSVASWLTPPYLYLIVNGIIISIAATSRYQKTVAADAQLSPFSQQADFRVEDADLLAEVQDLRILGDESLSDPAKEEFVISSSSWSPKMEESKDPLEKSTGKGLLVNKPLVSARLGHRRSIKSIPEAGKALGVARPRKNETLESTWRSLTEGRAVPLARHLKKSDTWGTHARATAGGDPTTPPVIHEIQHFESFTSRSSYAATGSQPPSSGRGYSSPVAKLRRESSLGQDDLNRRVEAFIKKFNEEMRLQREESLQKYKDMINRGSH</sequence>
<keyword evidence="2" id="KW-1133">Transmembrane helix</keyword>
<dbReference type="AlphaFoldDB" id="A0A2I0WZ16"/>
<dbReference type="PANTHER" id="PTHR33098">
    <property type="entry name" value="COTTON FIBER (DUF761)"/>
    <property type="match status" value="1"/>
</dbReference>
<dbReference type="Proteomes" id="UP000233837">
    <property type="component" value="Unassembled WGS sequence"/>
</dbReference>
<organism evidence="4 5">
    <name type="scientific">Dendrobium catenatum</name>
    <dbReference type="NCBI Taxonomy" id="906689"/>
    <lineage>
        <taxon>Eukaryota</taxon>
        <taxon>Viridiplantae</taxon>
        <taxon>Streptophyta</taxon>
        <taxon>Embryophyta</taxon>
        <taxon>Tracheophyta</taxon>
        <taxon>Spermatophyta</taxon>
        <taxon>Magnoliopsida</taxon>
        <taxon>Liliopsida</taxon>
        <taxon>Asparagales</taxon>
        <taxon>Orchidaceae</taxon>
        <taxon>Epidendroideae</taxon>
        <taxon>Malaxideae</taxon>
        <taxon>Dendrobiinae</taxon>
        <taxon>Dendrobium</taxon>
    </lineage>
</organism>
<evidence type="ECO:0000313" key="5">
    <source>
        <dbReference type="Proteomes" id="UP000233837"/>
    </source>
</evidence>
<dbReference type="EMBL" id="KZ502309">
    <property type="protein sequence ID" value="PKU80896.1"/>
    <property type="molecule type" value="Genomic_DNA"/>
</dbReference>
<keyword evidence="2" id="KW-0812">Transmembrane</keyword>
<dbReference type="PANTHER" id="PTHR33098:SF109">
    <property type="entry name" value="OS07G0563400 PROTEIN"/>
    <property type="match status" value="1"/>
</dbReference>
<evidence type="ECO:0000313" key="4">
    <source>
        <dbReference type="EMBL" id="PKU80896.1"/>
    </source>
</evidence>
<dbReference type="InterPro" id="IPR008480">
    <property type="entry name" value="DUF761_pln"/>
</dbReference>
<feature type="compositionally biased region" description="Polar residues" evidence="1">
    <location>
        <begin position="310"/>
        <end position="327"/>
    </location>
</feature>
<feature type="compositionally biased region" description="Basic and acidic residues" evidence="1">
    <location>
        <begin position="202"/>
        <end position="214"/>
    </location>
</feature>
<feature type="compositionally biased region" description="Basic and acidic residues" evidence="1">
    <location>
        <begin position="335"/>
        <end position="345"/>
    </location>
</feature>
<feature type="region of interest" description="Disordered" evidence="1">
    <location>
        <begin position="310"/>
        <end position="345"/>
    </location>
</feature>
<feature type="domain" description="DUF4408" evidence="3">
    <location>
        <begin position="111"/>
        <end position="143"/>
    </location>
</feature>
<evidence type="ECO:0000256" key="2">
    <source>
        <dbReference type="SAM" id="Phobius"/>
    </source>
</evidence>
<keyword evidence="2" id="KW-0472">Membrane</keyword>
<dbReference type="STRING" id="906689.A0A2I0WZ16"/>
<proteinExistence type="predicted"/>
<gene>
    <name evidence="4" type="ORF">MA16_Dca009308</name>
</gene>
<name>A0A2I0WZ16_9ASPA</name>
<feature type="transmembrane region" description="Helical" evidence="2">
    <location>
        <begin position="75"/>
        <end position="97"/>
    </location>
</feature>
<protein>
    <recommendedName>
        <fullName evidence="3">DUF4408 domain-containing protein</fullName>
    </recommendedName>
</protein>
<feature type="region of interest" description="Disordered" evidence="1">
    <location>
        <begin position="196"/>
        <end position="215"/>
    </location>
</feature>
<keyword evidence="5" id="KW-1185">Reference proteome</keyword>
<evidence type="ECO:0000256" key="1">
    <source>
        <dbReference type="SAM" id="MobiDB-lite"/>
    </source>
</evidence>
<dbReference type="Pfam" id="PF05553">
    <property type="entry name" value="DUF761"/>
    <property type="match status" value="1"/>
</dbReference>
<dbReference type="InterPro" id="IPR025520">
    <property type="entry name" value="DUF4408"/>
</dbReference>
<accession>A0A2I0WZ16</accession>
<reference evidence="4 5" key="1">
    <citation type="journal article" date="2016" name="Sci. Rep.">
        <title>The Dendrobium catenatum Lindl. genome sequence provides insights into polysaccharide synthase, floral development and adaptive evolution.</title>
        <authorList>
            <person name="Zhang G.Q."/>
            <person name="Xu Q."/>
            <person name="Bian C."/>
            <person name="Tsai W.C."/>
            <person name="Yeh C.M."/>
            <person name="Liu K.W."/>
            <person name="Yoshida K."/>
            <person name="Zhang L.S."/>
            <person name="Chang S.B."/>
            <person name="Chen F."/>
            <person name="Shi Y."/>
            <person name="Su Y.Y."/>
            <person name="Zhang Y.Q."/>
            <person name="Chen L.J."/>
            <person name="Yin Y."/>
            <person name="Lin M."/>
            <person name="Huang H."/>
            <person name="Deng H."/>
            <person name="Wang Z.W."/>
            <person name="Zhu S.L."/>
            <person name="Zhao X."/>
            <person name="Deng C."/>
            <person name="Niu S.C."/>
            <person name="Huang J."/>
            <person name="Wang M."/>
            <person name="Liu G.H."/>
            <person name="Yang H.J."/>
            <person name="Xiao X.J."/>
            <person name="Hsiao Y.Y."/>
            <person name="Wu W.L."/>
            <person name="Chen Y.Y."/>
            <person name="Mitsuda N."/>
            <person name="Ohme-Takagi M."/>
            <person name="Luo Y.B."/>
            <person name="Van de Peer Y."/>
            <person name="Liu Z.J."/>
        </authorList>
    </citation>
    <scope>NUCLEOTIDE SEQUENCE [LARGE SCALE GENOMIC DNA]</scope>
    <source>
        <tissue evidence="4">The whole plant</tissue>
    </source>
</reference>
<dbReference type="Pfam" id="PF14364">
    <property type="entry name" value="DUF4408"/>
    <property type="match status" value="1"/>
</dbReference>
<feature type="transmembrane region" description="Helical" evidence="2">
    <location>
        <begin position="117"/>
        <end position="139"/>
    </location>
</feature>
<reference evidence="4 5" key="2">
    <citation type="journal article" date="2017" name="Nature">
        <title>The Apostasia genome and the evolution of orchids.</title>
        <authorList>
            <person name="Zhang G.Q."/>
            <person name="Liu K.W."/>
            <person name="Li Z."/>
            <person name="Lohaus R."/>
            <person name="Hsiao Y.Y."/>
            <person name="Niu S.C."/>
            <person name="Wang J.Y."/>
            <person name="Lin Y.C."/>
            <person name="Xu Q."/>
            <person name="Chen L.J."/>
            <person name="Yoshida K."/>
            <person name="Fujiwara S."/>
            <person name="Wang Z.W."/>
            <person name="Zhang Y.Q."/>
            <person name="Mitsuda N."/>
            <person name="Wang M."/>
            <person name="Liu G.H."/>
            <person name="Pecoraro L."/>
            <person name="Huang H.X."/>
            <person name="Xiao X.J."/>
            <person name="Lin M."/>
            <person name="Wu X.Y."/>
            <person name="Wu W.L."/>
            <person name="Chen Y.Y."/>
            <person name="Chang S.B."/>
            <person name="Sakamoto S."/>
            <person name="Ohme-Takagi M."/>
            <person name="Yagi M."/>
            <person name="Zeng S.J."/>
            <person name="Shen C.Y."/>
            <person name="Yeh C.M."/>
            <person name="Luo Y.B."/>
            <person name="Tsai W.C."/>
            <person name="Van de Peer Y."/>
            <person name="Liu Z.J."/>
        </authorList>
    </citation>
    <scope>NUCLEOTIDE SEQUENCE [LARGE SCALE GENOMIC DNA]</scope>
    <source>
        <tissue evidence="4">The whole plant</tissue>
    </source>
</reference>
<evidence type="ECO:0000259" key="3">
    <source>
        <dbReference type="Pfam" id="PF14364"/>
    </source>
</evidence>